<dbReference type="SMART" id="SM00177">
    <property type="entry name" value="ARF"/>
    <property type="match status" value="1"/>
</dbReference>
<dbReference type="SUPFAM" id="SSF52540">
    <property type="entry name" value="P-loop containing nucleoside triphosphate hydrolases"/>
    <property type="match status" value="1"/>
</dbReference>
<dbReference type="GO" id="GO:0000139">
    <property type="term" value="C:Golgi membrane"/>
    <property type="evidence" value="ECO:0007669"/>
    <property type="project" value="UniProtKB-SubCell"/>
</dbReference>
<dbReference type="CDD" id="cd00878">
    <property type="entry name" value="Arf_Arl"/>
    <property type="match status" value="1"/>
</dbReference>
<feature type="binding site" evidence="13">
    <location>
        <begin position="76"/>
        <end position="79"/>
    </location>
    <ligand>
        <name>GTP</name>
        <dbReference type="ChEBI" id="CHEBI:37565"/>
    </ligand>
</feature>
<evidence type="ECO:0000256" key="13">
    <source>
        <dbReference type="PIRSR" id="PIRSR606689-1"/>
    </source>
</evidence>
<comment type="caution">
    <text evidence="14">The sequence shown here is derived from an EMBL/GenBank/DDBJ whole genome shotgun (WGS) entry which is preliminary data.</text>
</comment>
<dbReference type="InterPro" id="IPR006689">
    <property type="entry name" value="Small_GTPase_ARF/SAR"/>
</dbReference>
<dbReference type="GO" id="GO:0003925">
    <property type="term" value="F:G protein activity"/>
    <property type="evidence" value="ECO:0007669"/>
    <property type="project" value="UniProtKB-EC"/>
</dbReference>
<dbReference type="GO" id="GO:0005525">
    <property type="term" value="F:GTP binding"/>
    <property type="evidence" value="ECO:0007669"/>
    <property type="project" value="UniProtKB-KW"/>
</dbReference>
<dbReference type="Pfam" id="PF00025">
    <property type="entry name" value="Arf"/>
    <property type="match status" value="1"/>
</dbReference>
<evidence type="ECO:0000256" key="10">
    <source>
        <dbReference type="ARBA" id="ARBA00023134"/>
    </source>
</evidence>
<keyword evidence="9" id="KW-0333">Golgi apparatus</keyword>
<evidence type="ECO:0000256" key="9">
    <source>
        <dbReference type="ARBA" id="ARBA00023034"/>
    </source>
</evidence>
<keyword evidence="10 13" id="KW-0342">GTP-binding</keyword>
<evidence type="ECO:0000313" key="14">
    <source>
        <dbReference type="EMBL" id="RZF32923.1"/>
    </source>
</evidence>
<dbReference type="AlphaFoldDB" id="A0A482WHE7"/>
<dbReference type="PRINTS" id="PR00328">
    <property type="entry name" value="SAR1GTPBP"/>
</dbReference>
<evidence type="ECO:0000256" key="3">
    <source>
        <dbReference type="ARBA" id="ARBA00011984"/>
    </source>
</evidence>
<keyword evidence="4" id="KW-0813">Transport</keyword>
<dbReference type="InterPro" id="IPR027417">
    <property type="entry name" value="P-loop_NTPase"/>
</dbReference>
<feature type="binding site" evidence="13">
    <location>
        <position position="20"/>
    </location>
    <ligand>
        <name>GTP</name>
        <dbReference type="ChEBI" id="CHEBI:37565"/>
    </ligand>
</feature>
<evidence type="ECO:0000256" key="7">
    <source>
        <dbReference type="ARBA" id="ARBA00022892"/>
    </source>
</evidence>
<keyword evidence="8" id="KW-0653">Protein transport</keyword>
<protein>
    <recommendedName>
        <fullName evidence="3">small monomeric GTPase</fullName>
        <ecNumber evidence="3">3.6.5.2</ecNumber>
    </recommendedName>
</protein>
<gene>
    <name evidence="14" type="ORF">LSTR_LSTR014921</name>
</gene>
<sequence length="193" mass="21722">FNVESVDYKSVRFNIWDIGGQPKLRPLWKHYYLNTQAVVFVIDSSDKERLPEALSELSKLMSEKELKDAALLILANKQDIAGAESIESITQQLALYKLCCGHSWNIQASDALSGDGLHDGLEWLSRQLLALIRDGQRWNEFVWPEKGIERQLAERPRAFDGECAVATAESTLLRHKSTSSSNDAAFTRLTISV</sequence>
<keyword evidence="11" id="KW-0449">Lipoprotein</keyword>
<dbReference type="InParanoid" id="A0A482WHE7"/>
<dbReference type="InterPro" id="IPR024156">
    <property type="entry name" value="Small_GTPase_ARF"/>
</dbReference>
<evidence type="ECO:0000256" key="11">
    <source>
        <dbReference type="ARBA" id="ARBA00023288"/>
    </source>
</evidence>
<keyword evidence="15" id="KW-1185">Reference proteome</keyword>
<comment type="similarity">
    <text evidence="2">Belongs to the small GTPase superfamily. Arf family.</text>
</comment>
<dbReference type="STRING" id="195883.A0A482WHE7"/>
<keyword evidence="5" id="KW-0519">Myristate</keyword>
<organism evidence="14 15">
    <name type="scientific">Laodelphax striatellus</name>
    <name type="common">Small brown planthopper</name>
    <name type="synonym">Delphax striatella</name>
    <dbReference type="NCBI Taxonomy" id="195883"/>
    <lineage>
        <taxon>Eukaryota</taxon>
        <taxon>Metazoa</taxon>
        <taxon>Ecdysozoa</taxon>
        <taxon>Arthropoda</taxon>
        <taxon>Hexapoda</taxon>
        <taxon>Insecta</taxon>
        <taxon>Pterygota</taxon>
        <taxon>Neoptera</taxon>
        <taxon>Paraneoptera</taxon>
        <taxon>Hemiptera</taxon>
        <taxon>Auchenorrhyncha</taxon>
        <taxon>Fulgoroidea</taxon>
        <taxon>Delphacidae</taxon>
        <taxon>Criomorphinae</taxon>
        <taxon>Laodelphax</taxon>
    </lineage>
</organism>
<dbReference type="GO" id="GO:0016192">
    <property type="term" value="P:vesicle-mediated transport"/>
    <property type="evidence" value="ECO:0007669"/>
    <property type="project" value="UniProtKB-KW"/>
</dbReference>
<name>A0A482WHE7_LAOST</name>
<proteinExistence type="inferred from homology"/>
<evidence type="ECO:0000256" key="12">
    <source>
        <dbReference type="ARBA" id="ARBA00048098"/>
    </source>
</evidence>
<dbReference type="PROSITE" id="PS51417">
    <property type="entry name" value="ARF"/>
    <property type="match status" value="1"/>
</dbReference>
<evidence type="ECO:0000256" key="2">
    <source>
        <dbReference type="ARBA" id="ARBA00010290"/>
    </source>
</evidence>
<dbReference type="PANTHER" id="PTHR11711">
    <property type="entry name" value="ADP RIBOSYLATION FACTOR-RELATED"/>
    <property type="match status" value="1"/>
</dbReference>
<comment type="catalytic activity">
    <reaction evidence="12">
        <text>GTP + H2O = GDP + phosphate + H(+)</text>
        <dbReference type="Rhea" id="RHEA:19669"/>
        <dbReference type="ChEBI" id="CHEBI:15377"/>
        <dbReference type="ChEBI" id="CHEBI:15378"/>
        <dbReference type="ChEBI" id="CHEBI:37565"/>
        <dbReference type="ChEBI" id="CHEBI:43474"/>
        <dbReference type="ChEBI" id="CHEBI:58189"/>
        <dbReference type="EC" id="3.6.5.2"/>
    </reaction>
</comment>
<dbReference type="Gene3D" id="3.40.50.300">
    <property type="entry name" value="P-loop containing nucleotide triphosphate hydrolases"/>
    <property type="match status" value="1"/>
</dbReference>
<dbReference type="OrthoDB" id="2011769at2759"/>
<comment type="subcellular location">
    <subcellularLocation>
        <location evidence="1">Golgi apparatus membrane</location>
        <topology evidence="1">Lipid-anchor</topology>
        <orientation evidence="1">Cytoplasmic side</orientation>
    </subcellularLocation>
</comment>
<dbReference type="FunFam" id="3.40.50.300:FF:003500">
    <property type="entry name" value="ADP-ribosylation factor 1"/>
    <property type="match status" value="1"/>
</dbReference>
<evidence type="ECO:0000256" key="8">
    <source>
        <dbReference type="ARBA" id="ARBA00022927"/>
    </source>
</evidence>
<evidence type="ECO:0000313" key="15">
    <source>
        <dbReference type="Proteomes" id="UP000291343"/>
    </source>
</evidence>
<accession>A0A482WHE7</accession>
<dbReference type="Proteomes" id="UP000291343">
    <property type="component" value="Unassembled WGS sequence"/>
</dbReference>
<evidence type="ECO:0000256" key="5">
    <source>
        <dbReference type="ARBA" id="ARBA00022707"/>
    </source>
</evidence>
<dbReference type="GO" id="GO:0015031">
    <property type="term" value="P:protein transport"/>
    <property type="evidence" value="ECO:0007669"/>
    <property type="project" value="UniProtKB-KW"/>
</dbReference>
<evidence type="ECO:0000256" key="1">
    <source>
        <dbReference type="ARBA" id="ARBA00004444"/>
    </source>
</evidence>
<reference evidence="14 15" key="1">
    <citation type="journal article" date="2017" name="Gigascience">
        <title>Genome sequence of the small brown planthopper, Laodelphax striatellus.</title>
        <authorList>
            <person name="Zhu J."/>
            <person name="Jiang F."/>
            <person name="Wang X."/>
            <person name="Yang P."/>
            <person name="Bao Y."/>
            <person name="Zhao W."/>
            <person name="Wang W."/>
            <person name="Lu H."/>
            <person name="Wang Q."/>
            <person name="Cui N."/>
            <person name="Li J."/>
            <person name="Chen X."/>
            <person name="Luo L."/>
            <person name="Yu J."/>
            <person name="Kang L."/>
            <person name="Cui F."/>
        </authorList>
    </citation>
    <scope>NUCLEOTIDE SEQUENCE [LARGE SCALE GENOMIC DNA]</scope>
    <source>
        <strain evidence="14">Lst14</strain>
    </source>
</reference>
<feature type="non-terminal residue" evidence="14">
    <location>
        <position position="1"/>
    </location>
</feature>
<keyword evidence="7" id="KW-0931">ER-Golgi transport</keyword>
<evidence type="ECO:0000256" key="4">
    <source>
        <dbReference type="ARBA" id="ARBA00022448"/>
    </source>
</evidence>
<keyword evidence="6 13" id="KW-0547">Nucleotide-binding</keyword>
<dbReference type="EC" id="3.6.5.2" evidence="3"/>
<evidence type="ECO:0000256" key="6">
    <source>
        <dbReference type="ARBA" id="ARBA00022741"/>
    </source>
</evidence>
<dbReference type="EMBL" id="QKKF02035656">
    <property type="protein sequence ID" value="RZF32923.1"/>
    <property type="molecule type" value="Genomic_DNA"/>
</dbReference>